<protein>
    <submittedName>
        <fullName evidence="1">Uncharacterized protein</fullName>
    </submittedName>
</protein>
<organism evidence="1 2">
    <name type="scientific">Holothuria leucospilota</name>
    <name type="common">Black long sea cucumber</name>
    <name type="synonym">Mertensiothuria leucospilota</name>
    <dbReference type="NCBI Taxonomy" id="206669"/>
    <lineage>
        <taxon>Eukaryota</taxon>
        <taxon>Metazoa</taxon>
        <taxon>Echinodermata</taxon>
        <taxon>Eleutherozoa</taxon>
        <taxon>Echinozoa</taxon>
        <taxon>Holothuroidea</taxon>
        <taxon>Aspidochirotacea</taxon>
        <taxon>Aspidochirotida</taxon>
        <taxon>Holothuriidae</taxon>
        <taxon>Holothuria</taxon>
    </lineage>
</organism>
<gene>
    <name evidence="1" type="ORF">HOLleu_13432</name>
</gene>
<comment type="caution">
    <text evidence="1">The sequence shown here is derived from an EMBL/GenBank/DDBJ whole genome shotgun (WGS) entry which is preliminary data.</text>
</comment>
<name>A0A9Q1HDW8_HOLLE</name>
<proteinExistence type="predicted"/>
<sequence length="153" mass="17219">MKTVLDQEGLQIPKRLSDKRWSAHHDATKALLNGYDAIMGVLDELANDDLQKGDVRNTAYGLYQSMRTLEIGFYASFGSTVLQKFNSTSKSVQSESIDLNTAVELLRTLSAFVESLRDDDRFQASSTREFNDLVRISSIIIHDVGNAVFVWIR</sequence>
<dbReference type="OrthoDB" id="10063284at2759"/>
<dbReference type="Proteomes" id="UP001152320">
    <property type="component" value="Chromosome 5"/>
</dbReference>
<evidence type="ECO:0000313" key="2">
    <source>
        <dbReference type="Proteomes" id="UP001152320"/>
    </source>
</evidence>
<reference evidence="1" key="1">
    <citation type="submission" date="2021-10" db="EMBL/GenBank/DDBJ databases">
        <title>Tropical sea cucumber genome reveals ecological adaptation and Cuvierian tubules defense mechanism.</title>
        <authorList>
            <person name="Chen T."/>
        </authorList>
    </citation>
    <scope>NUCLEOTIDE SEQUENCE</scope>
    <source>
        <strain evidence="1">Nanhai2018</strain>
        <tissue evidence="1">Muscle</tissue>
    </source>
</reference>
<accession>A0A9Q1HDW8</accession>
<dbReference type="EMBL" id="JAIZAY010000005">
    <property type="protein sequence ID" value="KAJ8042390.1"/>
    <property type="molecule type" value="Genomic_DNA"/>
</dbReference>
<dbReference type="AlphaFoldDB" id="A0A9Q1HDW8"/>
<keyword evidence="2" id="KW-1185">Reference proteome</keyword>
<evidence type="ECO:0000313" key="1">
    <source>
        <dbReference type="EMBL" id="KAJ8042390.1"/>
    </source>
</evidence>